<dbReference type="Gene3D" id="3.40.50.2000">
    <property type="entry name" value="Glycogen Phosphorylase B"/>
    <property type="match status" value="2"/>
</dbReference>
<dbReference type="eggNOG" id="COG0438">
    <property type="taxonomic scope" value="Bacteria"/>
</dbReference>
<name>F7SYX5_9BURK</name>
<dbReference type="OrthoDB" id="9787293at2"/>
<comment type="caution">
    <text evidence="3">The sequence shown here is derived from an EMBL/GenBank/DDBJ whole genome shotgun (WGS) entry which is preliminary data.</text>
</comment>
<proteinExistence type="predicted"/>
<evidence type="ECO:0000259" key="2">
    <source>
        <dbReference type="Pfam" id="PF13579"/>
    </source>
</evidence>
<dbReference type="Pfam" id="PF00534">
    <property type="entry name" value="Glycos_transf_1"/>
    <property type="match status" value="1"/>
</dbReference>
<dbReference type="PATRIC" id="fig|1003200.3.peg.1848"/>
<feature type="domain" description="Glycosyl transferase family 1" evidence="1">
    <location>
        <begin position="227"/>
        <end position="384"/>
    </location>
</feature>
<dbReference type="PANTHER" id="PTHR12526:SF622">
    <property type="entry name" value="GLYCOSYLTRANSFERASE (GROUP I)"/>
    <property type="match status" value="1"/>
</dbReference>
<dbReference type="InterPro" id="IPR001296">
    <property type="entry name" value="Glyco_trans_1"/>
</dbReference>
<dbReference type="CDD" id="cd03794">
    <property type="entry name" value="GT4_WbuB-like"/>
    <property type="match status" value="1"/>
</dbReference>
<protein>
    <submittedName>
        <fullName evidence="3">WblI protein</fullName>
    </submittedName>
</protein>
<dbReference type="RefSeq" id="WP_006391943.1">
    <property type="nucleotide sequence ID" value="NZ_GL982453.1"/>
</dbReference>
<evidence type="ECO:0000313" key="3">
    <source>
        <dbReference type="EMBL" id="EGP46645.1"/>
    </source>
</evidence>
<gene>
    <name evidence="3" type="ORF">AXXA_09393</name>
</gene>
<dbReference type="Pfam" id="PF13579">
    <property type="entry name" value="Glyco_trans_4_4"/>
    <property type="match status" value="1"/>
</dbReference>
<evidence type="ECO:0000313" key="4">
    <source>
        <dbReference type="Proteomes" id="UP000004853"/>
    </source>
</evidence>
<evidence type="ECO:0000259" key="1">
    <source>
        <dbReference type="Pfam" id="PF00534"/>
    </source>
</evidence>
<accession>F7SYX5</accession>
<dbReference type="InterPro" id="IPR028098">
    <property type="entry name" value="Glyco_trans_4-like_N"/>
</dbReference>
<dbReference type="HOGENOM" id="CLU_009583_11_2_4"/>
<reference evidence="3 4" key="1">
    <citation type="submission" date="2011-06" db="EMBL/GenBank/DDBJ databases">
        <authorList>
            <person name="Bador J."/>
            <person name="Amoureux L."/>
            <person name="Neuwirth C."/>
        </authorList>
    </citation>
    <scope>NUCLEOTIDE SEQUENCE [LARGE SCALE GENOMIC DNA]</scope>
    <source>
        <strain evidence="3 4">AXX-A</strain>
    </source>
</reference>
<dbReference type="AlphaFoldDB" id="F7SYX5"/>
<dbReference type="Proteomes" id="UP000004853">
    <property type="component" value="Unassembled WGS sequence"/>
</dbReference>
<dbReference type="PANTHER" id="PTHR12526">
    <property type="entry name" value="GLYCOSYLTRANSFERASE"/>
    <property type="match status" value="1"/>
</dbReference>
<sequence>MNILIVSHFAGSQEHGMVFRNYAMAREWVLQGHQVTIVACAYSHFRQKQPVMRSRVQEEMLDGIRYVWVWGPRYSQASSLGRVASMAAFTLQCLALPLPLDDRYDVVVCSSPHPFAIYPATRLARRYGARLIYDIRDLWPLTPVLLGNYSPRHPFIRLLQAAEDYACRHADLVTAVPRNAEAYLLGRGLESGRFLPVSNGAILDDTPADPLPPSHVDLLRGLRQAGHFVIGYAGTLGVANAMDGAITAISRCPKNIHLVMLGDGGSRTALAEQAQSAGCLDRVHFLSPVSRRQVKEFLANVDAGYVGGRRSPLYEYGASVTKLNDYMLARLPILYAVGDPENAVELSGAGFSCAPDDLDQQAMLMQRLAQMPHAELTALGETGYRWCLVNQLVSTQAALVLTTLQATPTRQ</sequence>
<dbReference type="EMBL" id="AFRQ01000037">
    <property type="protein sequence ID" value="EGP46645.1"/>
    <property type="molecule type" value="Genomic_DNA"/>
</dbReference>
<feature type="domain" description="Glycosyltransferase subfamily 4-like N-terminal" evidence="2">
    <location>
        <begin position="16"/>
        <end position="200"/>
    </location>
</feature>
<organism evidence="3 4">
    <name type="scientific">Achromobacter insuavis AXX-A</name>
    <dbReference type="NCBI Taxonomy" id="1003200"/>
    <lineage>
        <taxon>Bacteria</taxon>
        <taxon>Pseudomonadati</taxon>
        <taxon>Pseudomonadota</taxon>
        <taxon>Betaproteobacteria</taxon>
        <taxon>Burkholderiales</taxon>
        <taxon>Alcaligenaceae</taxon>
        <taxon>Achromobacter</taxon>
    </lineage>
</organism>
<dbReference type="GO" id="GO:0016757">
    <property type="term" value="F:glycosyltransferase activity"/>
    <property type="evidence" value="ECO:0007669"/>
    <property type="project" value="InterPro"/>
</dbReference>
<dbReference type="SUPFAM" id="SSF53756">
    <property type="entry name" value="UDP-Glycosyltransferase/glycogen phosphorylase"/>
    <property type="match status" value="1"/>
</dbReference>